<dbReference type="OrthoDB" id="248751at2759"/>
<gene>
    <name evidence="1" type="ORF">VOLCADRAFT_107804</name>
</gene>
<dbReference type="EMBL" id="GL378399">
    <property type="protein sequence ID" value="EFJ41210.1"/>
    <property type="molecule type" value="Genomic_DNA"/>
</dbReference>
<dbReference type="AlphaFoldDB" id="D8UGJ1"/>
<organism evidence="2">
    <name type="scientific">Volvox carteri f. nagariensis</name>
    <dbReference type="NCBI Taxonomy" id="3068"/>
    <lineage>
        <taxon>Eukaryota</taxon>
        <taxon>Viridiplantae</taxon>
        <taxon>Chlorophyta</taxon>
        <taxon>core chlorophytes</taxon>
        <taxon>Chlorophyceae</taxon>
        <taxon>CS clade</taxon>
        <taxon>Chlamydomonadales</taxon>
        <taxon>Volvocaceae</taxon>
        <taxon>Volvox</taxon>
    </lineage>
</organism>
<dbReference type="Proteomes" id="UP000001058">
    <property type="component" value="Unassembled WGS sequence"/>
</dbReference>
<sequence>MERVADVPAHGESNRDPSDFALTNKNLVCCYVCRLIKSRNQPMECTTVATIVQASAASVINFMRAVITSQSLAALTAAAPPLVASTAAAAAPAATAARRVLSASVTSVRASCGGGGGVGGGGGLRGFSASSGATTSLATAGEELAHTEATAAAAAPSPLLPSASPPYVSNCCWHEVQANLVLDPVSTEWNLVLAFHDVTSYVQAELEVRQVLDAEHLHSPWSVRQLRRSYKLRLLQSSTSCER</sequence>
<dbReference type="RefSeq" id="XP_002957778.1">
    <property type="nucleotide sequence ID" value="XM_002957732.1"/>
</dbReference>
<dbReference type="KEGG" id="vcn:VOLCADRAFT_107804"/>
<reference evidence="1 2" key="1">
    <citation type="journal article" date="2010" name="Science">
        <title>Genomic analysis of organismal complexity in the multicellular green alga Volvox carteri.</title>
        <authorList>
            <person name="Prochnik S.E."/>
            <person name="Umen J."/>
            <person name="Nedelcu A.M."/>
            <person name="Hallmann A."/>
            <person name="Miller S.M."/>
            <person name="Nishii I."/>
            <person name="Ferris P."/>
            <person name="Kuo A."/>
            <person name="Mitros T."/>
            <person name="Fritz-Laylin L.K."/>
            <person name="Hellsten U."/>
            <person name="Chapman J."/>
            <person name="Simakov O."/>
            <person name="Rensing S.A."/>
            <person name="Terry A."/>
            <person name="Pangilinan J."/>
            <person name="Kapitonov V."/>
            <person name="Jurka J."/>
            <person name="Salamov A."/>
            <person name="Shapiro H."/>
            <person name="Schmutz J."/>
            <person name="Grimwood J."/>
            <person name="Lindquist E."/>
            <person name="Lucas S."/>
            <person name="Grigoriev I.V."/>
            <person name="Schmitt R."/>
            <person name="Kirk D."/>
            <person name="Rokhsar D.S."/>
        </authorList>
    </citation>
    <scope>NUCLEOTIDE SEQUENCE [LARGE SCALE GENOMIC DNA]</scope>
    <source>
        <strain evidence="2">f. Nagariensis / Eve</strain>
    </source>
</reference>
<keyword evidence="2" id="KW-1185">Reference proteome</keyword>
<evidence type="ECO:0000313" key="2">
    <source>
        <dbReference type="Proteomes" id="UP000001058"/>
    </source>
</evidence>
<dbReference type="GeneID" id="9620819"/>
<protein>
    <submittedName>
        <fullName evidence="1">Uncharacterized protein</fullName>
    </submittedName>
</protein>
<accession>D8UGJ1</accession>
<dbReference type="InParanoid" id="D8UGJ1"/>
<evidence type="ECO:0000313" key="1">
    <source>
        <dbReference type="EMBL" id="EFJ41210.1"/>
    </source>
</evidence>
<proteinExistence type="predicted"/>
<name>D8UGJ1_VOLCA</name>